<dbReference type="AlphaFoldDB" id="D9SHT8"/>
<reference evidence="1 2" key="1">
    <citation type="submission" date="2010-08" db="EMBL/GenBank/DDBJ databases">
        <title>Complete sequence of Gallionella capsiferriformans ES-2.</title>
        <authorList>
            <consortium name="US DOE Joint Genome Institute"/>
            <person name="Lucas S."/>
            <person name="Copeland A."/>
            <person name="Lapidus A."/>
            <person name="Cheng J.-F."/>
            <person name="Bruce D."/>
            <person name="Goodwin L."/>
            <person name="Pitluck S."/>
            <person name="Chertkov O."/>
            <person name="Davenport K.W."/>
            <person name="Detter J.C."/>
            <person name="Han C."/>
            <person name="Tapia R."/>
            <person name="Land M."/>
            <person name="Hauser L."/>
            <person name="Chang Y.-J."/>
            <person name="Jeffries C."/>
            <person name="Kyrpides N."/>
            <person name="Ivanova N."/>
            <person name="Mikhailova N."/>
            <person name="Shelobolina E.S."/>
            <person name="Picardal F."/>
            <person name="Roden E."/>
            <person name="Emerson D."/>
            <person name="Woyke T."/>
        </authorList>
    </citation>
    <scope>NUCLEOTIDE SEQUENCE [LARGE SCALE GENOMIC DNA]</scope>
    <source>
        <strain evidence="1 2">ES-2</strain>
    </source>
</reference>
<sequence>MKVEDALWTAKQVSEYLNVGERQVAERYAFIPGFPASIRLPSLKGKGLYRWKKSDIFAWVDGLQKAR</sequence>
<evidence type="ECO:0000313" key="2">
    <source>
        <dbReference type="Proteomes" id="UP000001235"/>
    </source>
</evidence>
<name>D9SHT8_GALCS</name>
<dbReference type="EMBL" id="CP002159">
    <property type="protein sequence ID" value="ADL56028.1"/>
    <property type="molecule type" value="Genomic_DNA"/>
</dbReference>
<keyword evidence="2" id="KW-1185">Reference proteome</keyword>
<proteinExistence type="predicted"/>
<protein>
    <submittedName>
        <fullName evidence="1">Putative phage associated protein</fullName>
    </submittedName>
</protein>
<dbReference type="STRING" id="395494.Galf_2022"/>
<dbReference type="Proteomes" id="UP000001235">
    <property type="component" value="Chromosome"/>
</dbReference>
<accession>D9SHT8</accession>
<gene>
    <name evidence="1" type="ordered locus">Galf_2022</name>
</gene>
<dbReference type="KEGG" id="gca:Galf_2022"/>
<organism evidence="1 2">
    <name type="scientific">Gallionella capsiferriformans (strain ES-2)</name>
    <name type="common">Gallionella ferruginea capsiferriformans (strain ES-2)</name>
    <dbReference type="NCBI Taxonomy" id="395494"/>
    <lineage>
        <taxon>Bacteria</taxon>
        <taxon>Pseudomonadati</taxon>
        <taxon>Pseudomonadota</taxon>
        <taxon>Betaproteobacteria</taxon>
        <taxon>Nitrosomonadales</taxon>
        <taxon>Gallionellaceae</taxon>
        <taxon>Gallionella</taxon>
    </lineage>
</organism>
<evidence type="ECO:0000313" key="1">
    <source>
        <dbReference type="EMBL" id="ADL56028.1"/>
    </source>
</evidence>
<dbReference type="HOGENOM" id="CLU_2806297_0_0_4"/>